<organism evidence="2 3">
    <name type="scientific">Reinekea thalattae</name>
    <dbReference type="NCBI Taxonomy" id="2593301"/>
    <lineage>
        <taxon>Bacteria</taxon>
        <taxon>Pseudomonadati</taxon>
        <taxon>Pseudomonadota</taxon>
        <taxon>Gammaproteobacteria</taxon>
        <taxon>Oceanospirillales</taxon>
        <taxon>Saccharospirillaceae</taxon>
        <taxon>Reinekea</taxon>
    </lineage>
</organism>
<dbReference type="PANTHER" id="PTHR13136:SF11">
    <property type="entry name" value="TESTIS-EXPRESSED PROTEIN 30"/>
    <property type="match status" value="1"/>
</dbReference>
<dbReference type="InterPro" id="IPR046879">
    <property type="entry name" value="KANL3/Tex30_Abhydrolase"/>
</dbReference>
<dbReference type="AlphaFoldDB" id="A0A5C8Z082"/>
<dbReference type="SUPFAM" id="SSF53474">
    <property type="entry name" value="alpha/beta-Hydrolases"/>
    <property type="match status" value="1"/>
</dbReference>
<dbReference type="PANTHER" id="PTHR13136">
    <property type="entry name" value="TESTIS DEVELOPMENT PROTEIN PRTD"/>
    <property type="match status" value="1"/>
</dbReference>
<sequence length="205" mass="22438">MTQRLLQGDSGCPLYIMAHGAGAPMDSPFMNAMAEGLVAQGIRVLRFEFDYMYQRRQTGKKRPPERADKLLACFQRVIDEAAADEPVVIGGKSMGGRMATLLAAERDVAGVAVLGYPFHALGKPDKLRVEHFADLSAPVLICQGERDPMGNALEVAEYDLPAQIRVQWFADGDHDLKPRKASGLTHEQHMQSAIEAVAGFIKECV</sequence>
<proteinExistence type="predicted"/>
<keyword evidence="2" id="KW-0378">Hydrolase</keyword>
<reference evidence="2 3" key="1">
    <citation type="submission" date="2019-07" db="EMBL/GenBank/DDBJ databases">
        <title>Reinekea sp. strain SSH23 genome sequencing and assembly.</title>
        <authorList>
            <person name="Kim I."/>
        </authorList>
    </citation>
    <scope>NUCLEOTIDE SEQUENCE [LARGE SCALE GENOMIC DNA]</scope>
    <source>
        <strain evidence="2 3">SSH23</strain>
    </source>
</reference>
<name>A0A5C8Z082_9GAMM</name>
<accession>A0A5C8Z082</accession>
<evidence type="ECO:0000259" key="1">
    <source>
        <dbReference type="Pfam" id="PF20408"/>
    </source>
</evidence>
<dbReference type="InterPro" id="IPR029058">
    <property type="entry name" value="AB_hydrolase_fold"/>
</dbReference>
<dbReference type="InterPro" id="IPR026555">
    <property type="entry name" value="NSL3/Tex30"/>
</dbReference>
<dbReference type="EMBL" id="VKAD01000003">
    <property type="protein sequence ID" value="TXR51542.1"/>
    <property type="molecule type" value="Genomic_DNA"/>
</dbReference>
<dbReference type="GO" id="GO:0016787">
    <property type="term" value="F:hydrolase activity"/>
    <property type="evidence" value="ECO:0007669"/>
    <property type="project" value="UniProtKB-KW"/>
</dbReference>
<dbReference type="OrthoDB" id="652634at2"/>
<comment type="caution">
    <text evidence="2">The sequence shown here is derived from an EMBL/GenBank/DDBJ whole genome shotgun (WGS) entry which is preliminary data.</text>
</comment>
<evidence type="ECO:0000313" key="2">
    <source>
        <dbReference type="EMBL" id="TXR51542.1"/>
    </source>
</evidence>
<dbReference type="Proteomes" id="UP000321764">
    <property type="component" value="Unassembled WGS sequence"/>
</dbReference>
<keyword evidence="3" id="KW-1185">Reference proteome</keyword>
<dbReference type="Gene3D" id="3.40.50.1820">
    <property type="entry name" value="alpha/beta hydrolase"/>
    <property type="match status" value="1"/>
</dbReference>
<feature type="domain" description="KANL3/Tex30 alpha/beta hydrolase-like" evidence="1">
    <location>
        <begin position="15"/>
        <end position="202"/>
    </location>
</feature>
<gene>
    <name evidence="2" type="ORF">FME95_13045</name>
</gene>
<dbReference type="Pfam" id="PF20408">
    <property type="entry name" value="Abhydrolase_11"/>
    <property type="match status" value="1"/>
</dbReference>
<evidence type="ECO:0000313" key="3">
    <source>
        <dbReference type="Proteomes" id="UP000321764"/>
    </source>
</evidence>
<protein>
    <submittedName>
        <fullName evidence="2">Alpha/beta hydrolase</fullName>
    </submittedName>
</protein>